<dbReference type="Proteomes" id="UP000094501">
    <property type="component" value="Unassembled WGS sequence"/>
</dbReference>
<sequence length="94" mass="9649">MCQGLSFSFAASSVSASLAPGARTAARTPARRPASTLSSAATSSDSSGDAGRTRVGLLIRWGLTMGPVIIATFPPTSVMRKSFGANEYGIRTQP</sequence>
<organism evidence="2 3">
    <name type="scientific">Methyloceanibacter methanicus</name>
    <dbReference type="NCBI Taxonomy" id="1774968"/>
    <lineage>
        <taxon>Bacteria</taxon>
        <taxon>Pseudomonadati</taxon>
        <taxon>Pseudomonadota</taxon>
        <taxon>Alphaproteobacteria</taxon>
        <taxon>Hyphomicrobiales</taxon>
        <taxon>Hyphomicrobiaceae</taxon>
        <taxon>Methyloceanibacter</taxon>
    </lineage>
</organism>
<accession>A0A1E3VWR6</accession>
<keyword evidence="3" id="KW-1185">Reference proteome</keyword>
<dbReference type="EMBL" id="LPWG01000014">
    <property type="protein sequence ID" value="ODR97988.1"/>
    <property type="molecule type" value="Genomic_DNA"/>
</dbReference>
<proteinExistence type="predicted"/>
<comment type="caution">
    <text evidence="2">The sequence shown here is derived from an EMBL/GenBank/DDBJ whole genome shotgun (WGS) entry which is preliminary data.</text>
</comment>
<gene>
    <name evidence="2" type="ORF">AUC68_10775</name>
</gene>
<name>A0A1E3VWR6_9HYPH</name>
<evidence type="ECO:0000313" key="3">
    <source>
        <dbReference type="Proteomes" id="UP000094501"/>
    </source>
</evidence>
<reference evidence="2 3" key="1">
    <citation type="journal article" date="2016" name="Environ. Microbiol.">
        <title>New Methyloceanibacter diversity from North Sea sediments includes methanotroph containing solely the soluble methane monooxygenase.</title>
        <authorList>
            <person name="Vekeman B."/>
            <person name="Kerckhof F.M."/>
            <person name="Cremers G."/>
            <person name="de Vos P."/>
            <person name="Vandamme P."/>
            <person name="Boon N."/>
            <person name="Op den Camp H.J."/>
            <person name="Heylen K."/>
        </authorList>
    </citation>
    <scope>NUCLEOTIDE SEQUENCE [LARGE SCALE GENOMIC DNA]</scope>
    <source>
        <strain evidence="2 3">R-67174</strain>
    </source>
</reference>
<feature type="region of interest" description="Disordered" evidence="1">
    <location>
        <begin position="13"/>
        <end position="51"/>
    </location>
</feature>
<protein>
    <submittedName>
        <fullName evidence="2">Uncharacterized protein</fullName>
    </submittedName>
</protein>
<feature type="compositionally biased region" description="Low complexity" evidence="1">
    <location>
        <begin position="13"/>
        <end position="50"/>
    </location>
</feature>
<dbReference type="AlphaFoldDB" id="A0A1E3VWR6"/>
<evidence type="ECO:0000256" key="1">
    <source>
        <dbReference type="SAM" id="MobiDB-lite"/>
    </source>
</evidence>
<evidence type="ECO:0000313" key="2">
    <source>
        <dbReference type="EMBL" id="ODR97988.1"/>
    </source>
</evidence>